<dbReference type="GO" id="GO:0085020">
    <property type="term" value="P:protein K6-linked ubiquitination"/>
    <property type="evidence" value="ECO:0007669"/>
    <property type="project" value="TreeGrafter"/>
</dbReference>
<dbReference type="Proteomes" id="UP000294028">
    <property type="component" value="Unassembled WGS sequence"/>
</dbReference>
<comment type="caution">
    <text evidence="3">The sequence shown here is derived from an EMBL/GenBank/DDBJ whole genome shotgun (WGS) entry which is preliminary data.</text>
</comment>
<dbReference type="Gene3D" id="1.25.40.20">
    <property type="entry name" value="Ankyrin repeat-containing domain"/>
    <property type="match status" value="2"/>
</dbReference>
<evidence type="ECO:0000256" key="1">
    <source>
        <dbReference type="ARBA" id="ARBA00022737"/>
    </source>
</evidence>
<dbReference type="InterPro" id="IPR036770">
    <property type="entry name" value="Ankyrin_rpt-contain_sf"/>
</dbReference>
<dbReference type="SUPFAM" id="SSF48403">
    <property type="entry name" value="Ankyrin repeat"/>
    <property type="match status" value="1"/>
</dbReference>
<dbReference type="PRINTS" id="PR01415">
    <property type="entry name" value="ANKYRIN"/>
</dbReference>
<dbReference type="OMA" id="DNHENED"/>
<dbReference type="EMBL" id="RZHH01000002">
    <property type="protein sequence ID" value="RYJ14646.1"/>
    <property type="molecule type" value="Genomic_DNA"/>
</dbReference>
<dbReference type="InterPro" id="IPR002110">
    <property type="entry name" value="Ankyrin_rpt"/>
</dbReference>
<gene>
    <name evidence="3" type="ORF">ELS19_12265</name>
</gene>
<evidence type="ECO:0000256" key="2">
    <source>
        <dbReference type="ARBA" id="ARBA00023043"/>
    </source>
</evidence>
<dbReference type="RefSeq" id="WP_006055089.1">
    <property type="nucleotide sequence ID" value="NZ_RZHH01000002.1"/>
</dbReference>
<accession>A0A482TE89</accession>
<keyword evidence="1" id="KW-0677">Repeat</keyword>
<dbReference type="GO" id="GO:0004842">
    <property type="term" value="F:ubiquitin-protein transferase activity"/>
    <property type="evidence" value="ECO:0007669"/>
    <property type="project" value="TreeGrafter"/>
</dbReference>
<reference evidence="3 4" key="1">
    <citation type="submission" date="2018-12" db="EMBL/GenBank/DDBJ databases">
        <title>Genome analysis provides insights into bioremediation potentialities of Halogeometricum borinquense strain N11.</title>
        <authorList>
            <person name="Najjari A."/>
            <person name="Youssef N."/>
            <person name="Fhoula I."/>
            <person name="Ben Dhia O."/>
            <person name="Mahjoubi M."/>
            <person name="Ouzari H.I."/>
            <person name="Cherif A."/>
        </authorList>
    </citation>
    <scope>NUCLEOTIDE SEQUENCE [LARGE SCALE GENOMIC DNA]</scope>
    <source>
        <strain evidence="3 4">N11</strain>
    </source>
</reference>
<dbReference type="Pfam" id="PF12796">
    <property type="entry name" value="Ank_2"/>
    <property type="match status" value="1"/>
</dbReference>
<dbReference type="PANTHER" id="PTHR24171:SF8">
    <property type="entry name" value="BRCA1-ASSOCIATED RING DOMAIN PROTEIN 1"/>
    <property type="match status" value="1"/>
</dbReference>
<sequence length="164" mass="18150">MAEKDDELYTSTEIESAIIQNNKEQFYQLISDADLNHRSGDGGNLLHIAAWTGEPEFAAELIERGIELDAKDNQGRTPLHEAVDRGHHEIVEMLVENGARLDIEDMYGAQPLHKAVANGNYELTNLLVTHGADPTHENQAEISPLSLARDADAEDFVALLENHV</sequence>
<evidence type="ECO:0000313" key="3">
    <source>
        <dbReference type="EMBL" id="RYJ14646.1"/>
    </source>
</evidence>
<keyword evidence="2" id="KW-0040">ANK repeat</keyword>
<name>A0A482TE89_9EURY</name>
<proteinExistence type="predicted"/>
<dbReference type="SMART" id="SM00248">
    <property type="entry name" value="ANK"/>
    <property type="match status" value="3"/>
</dbReference>
<evidence type="ECO:0000313" key="4">
    <source>
        <dbReference type="Proteomes" id="UP000294028"/>
    </source>
</evidence>
<dbReference type="PROSITE" id="PS50297">
    <property type="entry name" value="ANK_REP_REGION"/>
    <property type="match status" value="3"/>
</dbReference>
<dbReference type="AlphaFoldDB" id="A0A482TE89"/>
<dbReference type="Pfam" id="PF00023">
    <property type="entry name" value="Ank"/>
    <property type="match status" value="1"/>
</dbReference>
<dbReference type="PROSITE" id="PS50088">
    <property type="entry name" value="ANK_REPEAT"/>
    <property type="match status" value="3"/>
</dbReference>
<dbReference type="GeneID" id="9992564"/>
<protein>
    <submittedName>
        <fullName evidence="3">Ankyrin repeat domain-containing protein</fullName>
    </submittedName>
</protein>
<dbReference type="PANTHER" id="PTHR24171">
    <property type="entry name" value="ANKYRIN REPEAT DOMAIN-CONTAINING PROTEIN 39-RELATED"/>
    <property type="match status" value="1"/>
</dbReference>
<organism evidence="3 4">
    <name type="scientific">Halogeometricum borinquense</name>
    <dbReference type="NCBI Taxonomy" id="60847"/>
    <lineage>
        <taxon>Archaea</taxon>
        <taxon>Methanobacteriati</taxon>
        <taxon>Methanobacteriota</taxon>
        <taxon>Stenosarchaea group</taxon>
        <taxon>Halobacteria</taxon>
        <taxon>Halobacteriales</taxon>
        <taxon>Haloferacaceae</taxon>
        <taxon>Halogeometricum</taxon>
    </lineage>
</organism>